<gene>
    <name evidence="2" type="ORF">V7x_54690</name>
</gene>
<accession>A0A5C6FGL7</accession>
<protein>
    <submittedName>
        <fullName evidence="2">Uncharacterized protein</fullName>
    </submittedName>
</protein>
<comment type="caution">
    <text evidence="2">The sequence shown here is derived from an EMBL/GenBank/DDBJ whole genome shotgun (WGS) entry which is preliminary data.</text>
</comment>
<dbReference type="Proteomes" id="UP000316476">
    <property type="component" value="Unassembled WGS sequence"/>
</dbReference>
<evidence type="ECO:0000313" key="3">
    <source>
        <dbReference type="Proteomes" id="UP000316476"/>
    </source>
</evidence>
<organism evidence="2 3">
    <name type="scientific">Crateriforma conspicua</name>
    <dbReference type="NCBI Taxonomy" id="2527996"/>
    <lineage>
        <taxon>Bacteria</taxon>
        <taxon>Pseudomonadati</taxon>
        <taxon>Planctomycetota</taxon>
        <taxon>Planctomycetia</taxon>
        <taxon>Planctomycetales</taxon>
        <taxon>Planctomycetaceae</taxon>
        <taxon>Crateriforma</taxon>
    </lineage>
</organism>
<name>A0A5C6FGL7_9PLAN</name>
<dbReference type="AlphaFoldDB" id="A0A5C6FGL7"/>
<evidence type="ECO:0000256" key="1">
    <source>
        <dbReference type="SAM" id="MobiDB-lite"/>
    </source>
</evidence>
<evidence type="ECO:0000313" key="2">
    <source>
        <dbReference type="EMBL" id="TWU59695.1"/>
    </source>
</evidence>
<feature type="region of interest" description="Disordered" evidence="1">
    <location>
        <begin position="1"/>
        <end position="20"/>
    </location>
</feature>
<proteinExistence type="predicted"/>
<dbReference type="EMBL" id="SJPZ01000004">
    <property type="protein sequence ID" value="TWU59695.1"/>
    <property type="molecule type" value="Genomic_DNA"/>
</dbReference>
<sequence length="56" mass="5869">MKSANSSASGAPDQNGDGAGCFDGGGLAIVRWKFQRYNPAPLLEKIANGTSERIDE</sequence>
<reference evidence="2 3" key="1">
    <citation type="submission" date="2019-02" db="EMBL/GenBank/DDBJ databases">
        <title>Deep-cultivation of Planctomycetes and their phenomic and genomic characterization uncovers novel biology.</title>
        <authorList>
            <person name="Wiegand S."/>
            <person name="Jogler M."/>
            <person name="Boedeker C."/>
            <person name="Pinto D."/>
            <person name="Vollmers J."/>
            <person name="Rivas-Marin E."/>
            <person name="Kohn T."/>
            <person name="Peeters S.H."/>
            <person name="Heuer A."/>
            <person name="Rast P."/>
            <person name="Oberbeckmann S."/>
            <person name="Bunk B."/>
            <person name="Jeske O."/>
            <person name="Meyerdierks A."/>
            <person name="Storesund J.E."/>
            <person name="Kallscheuer N."/>
            <person name="Luecker S."/>
            <person name="Lage O.M."/>
            <person name="Pohl T."/>
            <person name="Merkel B.J."/>
            <person name="Hornburger P."/>
            <person name="Mueller R.-W."/>
            <person name="Bruemmer F."/>
            <person name="Labrenz M."/>
            <person name="Spormann A.M."/>
            <person name="Op Den Camp H."/>
            <person name="Overmann J."/>
            <person name="Amann R."/>
            <person name="Jetten M.S.M."/>
            <person name="Mascher T."/>
            <person name="Medema M.H."/>
            <person name="Devos D.P."/>
            <person name="Kaster A.-K."/>
            <person name="Ovreas L."/>
            <person name="Rohde M."/>
            <person name="Galperin M.Y."/>
            <person name="Jogler C."/>
        </authorList>
    </citation>
    <scope>NUCLEOTIDE SEQUENCE [LARGE SCALE GENOMIC DNA]</scope>
    <source>
        <strain evidence="2 3">V7</strain>
    </source>
</reference>